<proteinExistence type="predicted"/>
<dbReference type="Pfam" id="PF13589">
    <property type="entry name" value="HATPase_c_3"/>
    <property type="match status" value="1"/>
</dbReference>
<name>A0A6S7AJR8_9BURK</name>
<dbReference type="Gene3D" id="3.30.565.10">
    <property type="entry name" value="Histidine kinase-like ATPase, C-terminal domain"/>
    <property type="match status" value="1"/>
</dbReference>
<organism evidence="1 2">
    <name type="scientific">Achromobacter kerstersii</name>
    <dbReference type="NCBI Taxonomy" id="1353890"/>
    <lineage>
        <taxon>Bacteria</taxon>
        <taxon>Pseudomonadati</taxon>
        <taxon>Pseudomonadota</taxon>
        <taxon>Betaproteobacteria</taxon>
        <taxon>Burkholderiales</taxon>
        <taxon>Alcaligenaceae</taxon>
        <taxon>Achromobacter</taxon>
    </lineage>
</organism>
<dbReference type="Proteomes" id="UP000494269">
    <property type="component" value="Unassembled WGS sequence"/>
</dbReference>
<keyword evidence="2" id="KW-1185">Reference proteome</keyword>
<dbReference type="SUPFAM" id="SSF55874">
    <property type="entry name" value="ATPase domain of HSP90 chaperone/DNA topoisomerase II/histidine kinase"/>
    <property type="match status" value="1"/>
</dbReference>
<protein>
    <recommendedName>
        <fullName evidence="3">Histidine kinase/HSP90-like ATPase domain-containing protein</fullName>
    </recommendedName>
</protein>
<gene>
    <name evidence="1" type="ORF">LMG3441_04830</name>
</gene>
<accession>A0A6S7AJR8</accession>
<sequence>MVTASKRSAGASKSTPVVVKNDVDVTPPKRFFVEMLTRDIELEDAILDLLDNCVDGAVRVNANKRKQPAAEHAYKDFWAEIELNEKRFSIKDNCGGIPFDVARDYAFKFGRPRGDIDEHVQTVGVYGIGMKRALFKLGQDSKVFSRSPSGEFMVHIDRAWIQNDKWNINLGVSKAGVLKDDGVKIEVTDLHPGIASRFDGSASAFEGDLIEKIRNHYAYIIQKGFAVKVNGTLVKPNLIQTLIDSKPKKGVPSLAPYLYETEEDGVTVRLAMGMYAAFPTETELGDFVEGKRSKNSAGWTVICNDRVVLSHDTTHRTGWGEAGVPSYHSQFVMLSGIVEFTGNDAAKLPVTTTKRGINLDSPLYASVKDVMRDALKHFTTFTNHWKSDTEERGALQRHAVAMDIRTAAKQIPSAKWQEVRKNLKGRRYVPDLPKPNTVRTHGRLSFVRPLESIETVRDYLELSNDQSMSDVGAAAFDWVEDQAKA</sequence>
<dbReference type="AlphaFoldDB" id="A0A6S7AJR8"/>
<dbReference type="EMBL" id="CADIJQ010000009">
    <property type="protein sequence ID" value="CAB3732605.1"/>
    <property type="molecule type" value="Genomic_DNA"/>
</dbReference>
<dbReference type="RefSeq" id="WP_175171244.1">
    <property type="nucleotide sequence ID" value="NZ_CADIJQ010000009.1"/>
</dbReference>
<evidence type="ECO:0000313" key="2">
    <source>
        <dbReference type="Proteomes" id="UP000494269"/>
    </source>
</evidence>
<dbReference type="InterPro" id="IPR036890">
    <property type="entry name" value="HATPase_C_sf"/>
</dbReference>
<evidence type="ECO:0008006" key="3">
    <source>
        <dbReference type="Google" id="ProtNLM"/>
    </source>
</evidence>
<evidence type="ECO:0000313" key="1">
    <source>
        <dbReference type="EMBL" id="CAB3732605.1"/>
    </source>
</evidence>
<reference evidence="1 2" key="1">
    <citation type="submission" date="2020-04" db="EMBL/GenBank/DDBJ databases">
        <authorList>
            <person name="De Canck E."/>
        </authorList>
    </citation>
    <scope>NUCLEOTIDE SEQUENCE [LARGE SCALE GENOMIC DNA]</scope>
    <source>
        <strain evidence="1 2">LMG 3441</strain>
    </source>
</reference>